<dbReference type="Gene3D" id="3.10.450.50">
    <property type="match status" value="1"/>
</dbReference>
<protein>
    <submittedName>
        <fullName evidence="1">Nuclear transport factor 2 family protein</fullName>
    </submittedName>
</protein>
<name>A0A7K1LK86_9MICC</name>
<dbReference type="EMBL" id="WOGT01000006">
    <property type="protein sequence ID" value="MUN55579.1"/>
    <property type="molecule type" value="Genomic_DNA"/>
</dbReference>
<dbReference type="AlphaFoldDB" id="A0A7K1LK86"/>
<dbReference type="Proteomes" id="UP000462152">
    <property type="component" value="Unassembled WGS sequence"/>
</dbReference>
<accession>A0A7K1LK86</accession>
<comment type="caution">
    <text evidence="1">The sequence shown here is derived from an EMBL/GenBank/DDBJ whole genome shotgun (WGS) entry which is preliminary data.</text>
</comment>
<sequence>MTDICSALHDLLNTDEDLEAVARRHFAEDYKQRTNGSWDDRAGFLEHIRHLRSVVQSVEIEVLDEFVSGTRYADRHVVTVFKNDGSLTKQEVYVFAQLDSAGKFTTLEEVTLMLTGDADDRDLGNAK</sequence>
<dbReference type="RefSeq" id="WP_129316309.1">
    <property type="nucleotide sequence ID" value="NZ_CP197643.1"/>
</dbReference>
<dbReference type="InterPro" id="IPR032710">
    <property type="entry name" value="NTF2-like_dom_sf"/>
</dbReference>
<organism evidence="1 2">
    <name type="scientific">Rothia koreensis</name>
    <dbReference type="NCBI Taxonomy" id="592378"/>
    <lineage>
        <taxon>Bacteria</taxon>
        <taxon>Bacillati</taxon>
        <taxon>Actinomycetota</taxon>
        <taxon>Actinomycetes</taxon>
        <taxon>Micrococcales</taxon>
        <taxon>Micrococcaceae</taxon>
        <taxon>Rothia</taxon>
    </lineage>
</organism>
<evidence type="ECO:0000313" key="1">
    <source>
        <dbReference type="EMBL" id="MUN55579.1"/>
    </source>
</evidence>
<dbReference type="OrthoDB" id="1256785at2"/>
<gene>
    <name evidence="1" type="ORF">GMA10_10205</name>
</gene>
<proteinExistence type="predicted"/>
<evidence type="ECO:0000313" key="2">
    <source>
        <dbReference type="Proteomes" id="UP000462152"/>
    </source>
</evidence>
<dbReference type="SUPFAM" id="SSF54427">
    <property type="entry name" value="NTF2-like"/>
    <property type="match status" value="1"/>
</dbReference>
<keyword evidence="2" id="KW-1185">Reference proteome</keyword>
<reference evidence="1 2" key="1">
    <citation type="submission" date="2019-12" db="EMBL/GenBank/DDBJ databases">
        <authorList>
            <person name="Li J."/>
            <person name="Shi Y."/>
            <person name="Xu G."/>
            <person name="Xiao D."/>
            <person name="Ran X."/>
        </authorList>
    </citation>
    <scope>NUCLEOTIDE SEQUENCE [LARGE SCALE GENOMIC DNA]</scope>
    <source>
        <strain evidence="1 2">JCM 15915</strain>
    </source>
</reference>